<proteinExistence type="inferred from homology"/>
<dbReference type="GO" id="GO:0000917">
    <property type="term" value="P:division septum assembly"/>
    <property type="evidence" value="ECO:0007669"/>
    <property type="project" value="UniProtKB-KW"/>
</dbReference>
<evidence type="ECO:0000256" key="6">
    <source>
        <dbReference type="ARBA" id="ARBA00023306"/>
    </source>
</evidence>
<comment type="subcellular location">
    <subcellularLocation>
        <location evidence="1">Cell septum</location>
    </subcellularLocation>
</comment>
<evidence type="ECO:0000313" key="8">
    <source>
        <dbReference type="Proteomes" id="UP000585836"/>
    </source>
</evidence>
<evidence type="ECO:0000256" key="2">
    <source>
        <dbReference type="ARBA" id="ARBA00009323"/>
    </source>
</evidence>
<name>A0A7W9PPJ3_9ACTN</name>
<protein>
    <submittedName>
        <fullName evidence="7">Uncharacterized protein</fullName>
    </submittedName>
</protein>
<evidence type="ECO:0000256" key="5">
    <source>
        <dbReference type="ARBA" id="ARBA00023210"/>
    </source>
</evidence>
<dbReference type="EMBL" id="JACHJK010000002">
    <property type="protein sequence ID" value="MBB5925570.1"/>
    <property type="molecule type" value="Genomic_DNA"/>
</dbReference>
<keyword evidence="4" id="KW-0749">Sporulation</keyword>
<reference evidence="7 8" key="1">
    <citation type="submission" date="2020-08" db="EMBL/GenBank/DDBJ databases">
        <title>Genomic Encyclopedia of Type Strains, Phase III (KMG-III): the genomes of soil and plant-associated and newly described type strains.</title>
        <authorList>
            <person name="Whitman W."/>
        </authorList>
    </citation>
    <scope>NUCLEOTIDE SEQUENCE [LARGE SCALE GENOMIC DNA]</scope>
    <source>
        <strain evidence="7 8">CECT 3313</strain>
    </source>
</reference>
<keyword evidence="8" id="KW-1185">Reference proteome</keyword>
<keyword evidence="3" id="KW-0132">Cell division</keyword>
<accession>A0A7W9PPJ3</accession>
<keyword evidence="6" id="KW-0131">Cell cycle</keyword>
<evidence type="ECO:0000256" key="3">
    <source>
        <dbReference type="ARBA" id="ARBA00022618"/>
    </source>
</evidence>
<comment type="caution">
    <text evidence="7">The sequence shown here is derived from an EMBL/GenBank/DDBJ whole genome shotgun (WGS) entry which is preliminary data.</text>
</comment>
<dbReference type="Pfam" id="PF04686">
    <property type="entry name" value="SsgA"/>
    <property type="match status" value="1"/>
</dbReference>
<dbReference type="InterPro" id="IPR038658">
    <property type="entry name" value="SsgB_sf"/>
</dbReference>
<dbReference type="Gene3D" id="2.30.31.20">
    <property type="entry name" value="Sporulation-specific cell division protein SsgB"/>
    <property type="match status" value="1"/>
</dbReference>
<sequence length="139" mass="15201">MSMDITLEQLTRARLVTAEDLEVPVAATLRYTADDPLAVFLDFPAEAALHGEEVTWTFARSLLDQGLRAPAGHGDVQIWPYGRTRTVLEFHSPHGMALLLFQAAALRRFLMGTYELVASGQEDVSAVVERGLSTLFGGV</sequence>
<dbReference type="InterPro" id="IPR006776">
    <property type="entry name" value="SsgB"/>
</dbReference>
<dbReference type="Proteomes" id="UP000585836">
    <property type="component" value="Unassembled WGS sequence"/>
</dbReference>
<evidence type="ECO:0000256" key="4">
    <source>
        <dbReference type="ARBA" id="ARBA00022969"/>
    </source>
</evidence>
<comment type="similarity">
    <text evidence="2">Belongs to the SsgA family.</text>
</comment>
<dbReference type="AlphaFoldDB" id="A0A7W9PPJ3"/>
<evidence type="ECO:0000256" key="1">
    <source>
        <dbReference type="ARBA" id="ARBA00004431"/>
    </source>
</evidence>
<dbReference type="GO" id="GO:0030428">
    <property type="term" value="C:cell septum"/>
    <property type="evidence" value="ECO:0007669"/>
    <property type="project" value="UniProtKB-SubCell"/>
</dbReference>
<evidence type="ECO:0000313" key="7">
    <source>
        <dbReference type="EMBL" id="MBB5925570.1"/>
    </source>
</evidence>
<gene>
    <name evidence="7" type="ORF">FHS34_001024</name>
</gene>
<dbReference type="GO" id="GO:0030435">
    <property type="term" value="P:sporulation resulting in formation of a cellular spore"/>
    <property type="evidence" value="ECO:0007669"/>
    <property type="project" value="UniProtKB-KW"/>
</dbReference>
<keyword evidence="5" id="KW-0717">Septation</keyword>
<organism evidence="7 8">
    <name type="scientific">Streptomyces echinatus</name>
    <dbReference type="NCBI Taxonomy" id="67293"/>
    <lineage>
        <taxon>Bacteria</taxon>
        <taxon>Bacillati</taxon>
        <taxon>Actinomycetota</taxon>
        <taxon>Actinomycetes</taxon>
        <taxon>Kitasatosporales</taxon>
        <taxon>Streptomycetaceae</taxon>
        <taxon>Streptomyces</taxon>
    </lineage>
</organism>